<keyword evidence="1" id="KW-0812">Transmembrane</keyword>
<dbReference type="eggNOG" id="ENOG50325ZG">
    <property type="taxonomic scope" value="Bacteria"/>
</dbReference>
<name>W7UPH2_RUMFL</name>
<accession>W7UPH2</accession>
<keyword evidence="1" id="KW-1133">Transmembrane helix</keyword>
<evidence type="ECO:0000313" key="2">
    <source>
        <dbReference type="EMBL" id="EWM53344.1"/>
    </source>
</evidence>
<comment type="caution">
    <text evidence="2">The sequence shown here is derived from an EMBL/GenBank/DDBJ whole genome shotgun (WGS) entry which is preliminary data.</text>
</comment>
<evidence type="ECO:0000256" key="1">
    <source>
        <dbReference type="SAM" id="Phobius"/>
    </source>
</evidence>
<keyword evidence="3" id="KW-1185">Reference proteome</keyword>
<proteinExistence type="predicted"/>
<sequence length="250" mass="28369">MRAGINILSIIIPIAIVLMITVIAFAVYKISYKRKINKRLAEGRDADIKPMMSPVKFVVTTLLGTIIGLIIVWLIVISVFSAKVSKQKKELAVYPSIAFLRDEILDDSLFAGYKFGDDIKGYMHFSEKYDDTLLEIYVAKQGVYEMFPTILVASDYVGDRNKDDIIACERIKYSFYNENWGDILCPDSLVAIDVGGYKGEFTFSYDLYYSSDAEHFLNEEPDESYKFDFKIHESGSIACPQLGLTVDSWD</sequence>
<feature type="transmembrane region" description="Helical" evidence="1">
    <location>
        <begin position="6"/>
        <end position="28"/>
    </location>
</feature>
<dbReference type="PATRIC" id="fig|1341157.4.peg.2122"/>
<dbReference type="RefSeq" id="WP_037299695.1">
    <property type="nucleotide sequence ID" value="NZ_ATAX01000026.1"/>
</dbReference>
<organism evidence="2 3">
    <name type="scientific">Ruminococcus flavefaciens 007c</name>
    <dbReference type="NCBI Taxonomy" id="1341157"/>
    <lineage>
        <taxon>Bacteria</taxon>
        <taxon>Bacillati</taxon>
        <taxon>Bacillota</taxon>
        <taxon>Clostridia</taxon>
        <taxon>Eubacteriales</taxon>
        <taxon>Oscillospiraceae</taxon>
        <taxon>Ruminococcus</taxon>
    </lineage>
</organism>
<gene>
    <name evidence="2" type="ORF">RF007C_10255</name>
</gene>
<dbReference type="AlphaFoldDB" id="W7UPH2"/>
<dbReference type="OrthoDB" id="1821794at2"/>
<dbReference type="EMBL" id="ATAX01000026">
    <property type="protein sequence ID" value="EWM53344.1"/>
    <property type="molecule type" value="Genomic_DNA"/>
</dbReference>
<protein>
    <submittedName>
        <fullName evidence="2">Uncharacterized protein</fullName>
    </submittedName>
</protein>
<evidence type="ECO:0000313" key="3">
    <source>
        <dbReference type="Proteomes" id="UP000019365"/>
    </source>
</evidence>
<reference evidence="2 3" key="1">
    <citation type="journal article" date="2014" name="PLoS ONE">
        <title>Rumen cellulosomics: divergent fiber-degrading strategies revealed by comparative genome-wide analysis of six ruminococcal strains.</title>
        <authorList>
            <person name="Dassa B."/>
            <person name="Borovok I."/>
            <person name="Ruimy-Israeli V."/>
            <person name="Lamed R."/>
            <person name="Flint H.J."/>
            <person name="Duncan S.H."/>
            <person name="Henrissat B."/>
            <person name="Coutinho P."/>
            <person name="Morrison M."/>
            <person name="Mosoni P."/>
            <person name="Yeoman C.J."/>
            <person name="White B.A."/>
            <person name="Bayer E.A."/>
        </authorList>
    </citation>
    <scope>NUCLEOTIDE SEQUENCE [LARGE SCALE GENOMIC DNA]</scope>
    <source>
        <strain evidence="2 3">007c</strain>
    </source>
</reference>
<dbReference type="Proteomes" id="UP000019365">
    <property type="component" value="Unassembled WGS sequence"/>
</dbReference>
<feature type="transmembrane region" description="Helical" evidence="1">
    <location>
        <begin position="57"/>
        <end position="80"/>
    </location>
</feature>
<keyword evidence="1" id="KW-0472">Membrane</keyword>